<evidence type="ECO:0000259" key="4">
    <source>
        <dbReference type="PROSITE" id="PS51390"/>
    </source>
</evidence>
<keyword evidence="5" id="KW-1185">Reference proteome</keyword>
<evidence type="ECO:0000256" key="1">
    <source>
        <dbReference type="ARBA" id="ARBA00022729"/>
    </source>
</evidence>
<name>A0A5S6QGL3_TRIMR</name>
<accession>A0A5S6QGL3</accession>
<dbReference type="PANTHER" id="PTHR19441:SF30">
    <property type="entry name" value="ELAFIN"/>
    <property type="match status" value="1"/>
</dbReference>
<dbReference type="InterPro" id="IPR036645">
    <property type="entry name" value="Elafin-like_sf"/>
</dbReference>
<keyword evidence="2" id="KW-1015">Disulfide bond</keyword>
<dbReference type="GO" id="GO:0019731">
    <property type="term" value="P:antibacterial humoral response"/>
    <property type="evidence" value="ECO:0007669"/>
    <property type="project" value="TreeGrafter"/>
</dbReference>
<evidence type="ECO:0000256" key="3">
    <source>
        <dbReference type="SAM" id="SignalP"/>
    </source>
</evidence>
<feature type="signal peptide" evidence="3">
    <location>
        <begin position="1"/>
        <end position="17"/>
    </location>
</feature>
<dbReference type="GO" id="GO:0005615">
    <property type="term" value="C:extracellular space"/>
    <property type="evidence" value="ECO:0007669"/>
    <property type="project" value="TreeGrafter"/>
</dbReference>
<proteinExistence type="predicted"/>
<dbReference type="GO" id="GO:0004867">
    <property type="term" value="F:serine-type endopeptidase inhibitor activity"/>
    <property type="evidence" value="ECO:0007669"/>
    <property type="project" value="TreeGrafter"/>
</dbReference>
<reference evidence="6" key="1">
    <citation type="submission" date="2019-12" db="UniProtKB">
        <authorList>
            <consortium name="WormBaseParasite"/>
        </authorList>
    </citation>
    <scope>IDENTIFICATION</scope>
</reference>
<sequence>MEYAPIVFISLIVLVTASPIMHEGNCPPDAHYNEIVETHCENDGMCETNQRCCPVDQTMQCVEAVDFIADISQLKYGECPYLEEEDLTNARDCKVNQDCPARDICCHGKCVTPLPPKPVPHEGFCPVAVRMPVVNASCQHDTDCPKSEKCCHKGEEIKCVQPVFFANDIRKPGHCPPVEEDEKLNASKLCNVDDDCFNADKCCPTSLTFRCVTGQAKPAPPKPGCCANYHSLPTKLMPRCLTDYDCIGVKKCCLAFGIMDCVYPSKTSIVLLKPIEEFDEMFLHSMTELLSRNENPYPVDLLFRRY</sequence>
<dbReference type="PROSITE" id="PS51390">
    <property type="entry name" value="WAP"/>
    <property type="match status" value="1"/>
</dbReference>
<dbReference type="AlphaFoldDB" id="A0A5S6QGL3"/>
<dbReference type="GO" id="GO:0045087">
    <property type="term" value="P:innate immune response"/>
    <property type="evidence" value="ECO:0007669"/>
    <property type="project" value="TreeGrafter"/>
</dbReference>
<dbReference type="Pfam" id="PF00095">
    <property type="entry name" value="WAP"/>
    <property type="match status" value="4"/>
</dbReference>
<evidence type="ECO:0000313" key="6">
    <source>
        <dbReference type="WBParaSite" id="TMUE_2000006541.1"/>
    </source>
</evidence>
<feature type="chain" id="PRO_5024293439" evidence="3">
    <location>
        <begin position="18"/>
        <end position="306"/>
    </location>
</feature>
<dbReference type="InterPro" id="IPR008197">
    <property type="entry name" value="WAP_dom"/>
</dbReference>
<dbReference type="PANTHER" id="PTHR19441">
    <property type="entry name" value="WHEY ACDIC PROTEIN WAP"/>
    <property type="match status" value="1"/>
</dbReference>
<evidence type="ECO:0000256" key="2">
    <source>
        <dbReference type="ARBA" id="ARBA00023157"/>
    </source>
</evidence>
<organism evidence="5 6">
    <name type="scientific">Trichuris muris</name>
    <name type="common">Mouse whipworm</name>
    <dbReference type="NCBI Taxonomy" id="70415"/>
    <lineage>
        <taxon>Eukaryota</taxon>
        <taxon>Metazoa</taxon>
        <taxon>Ecdysozoa</taxon>
        <taxon>Nematoda</taxon>
        <taxon>Enoplea</taxon>
        <taxon>Dorylaimia</taxon>
        <taxon>Trichinellida</taxon>
        <taxon>Trichuridae</taxon>
        <taxon>Trichuris</taxon>
    </lineage>
</organism>
<dbReference type="Proteomes" id="UP000046395">
    <property type="component" value="Unassembled WGS sequence"/>
</dbReference>
<dbReference type="InterPro" id="IPR050514">
    <property type="entry name" value="WAP_four-disulfide_core"/>
</dbReference>
<evidence type="ECO:0000313" key="5">
    <source>
        <dbReference type="Proteomes" id="UP000046395"/>
    </source>
</evidence>
<dbReference type="SMART" id="SM00217">
    <property type="entry name" value="WAP"/>
    <property type="match status" value="4"/>
</dbReference>
<dbReference type="STRING" id="70415.A0A5S6QGL3"/>
<dbReference type="Gene3D" id="4.10.75.10">
    <property type="entry name" value="Elafin-like"/>
    <property type="match status" value="3"/>
</dbReference>
<dbReference type="WBParaSite" id="TMUE_2000006541.1">
    <property type="protein sequence ID" value="TMUE_2000006541.1"/>
    <property type="gene ID" value="WBGene00287409"/>
</dbReference>
<protein>
    <submittedName>
        <fullName evidence="6">WAP domain-containing protein</fullName>
    </submittedName>
</protein>
<dbReference type="SUPFAM" id="SSF57256">
    <property type="entry name" value="Elafin-like"/>
    <property type="match status" value="4"/>
</dbReference>
<feature type="domain" description="WAP" evidence="4">
    <location>
        <begin position="118"/>
        <end position="163"/>
    </location>
</feature>
<keyword evidence="1 3" id="KW-0732">Signal</keyword>